<keyword evidence="1" id="KW-1133">Transmembrane helix</keyword>
<feature type="transmembrane region" description="Helical" evidence="1">
    <location>
        <begin position="346"/>
        <end position="368"/>
    </location>
</feature>
<gene>
    <name evidence="2" type="ORF">NA57DRAFT_76366</name>
</gene>
<reference evidence="2" key="1">
    <citation type="journal article" date="2020" name="Stud. Mycol.">
        <title>101 Dothideomycetes genomes: a test case for predicting lifestyles and emergence of pathogens.</title>
        <authorList>
            <person name="Haridas S."/>
            <person name="Albert R."/>
            <person name="Binder M."/>
            <person name="Bloem J."/>
            <person name="Labutti K."/>
            <person name="Salamov A."/>
            <person name="Andreopoulos B."/>
            <person name="Baker S."/>
            <person name="Barry K."/>
            <person name="Bills G."/>
            <person name="Bluhm B."/>
            <person name="Cannon C."/>
            <person name="Castanera R."/>
            <person name="Culley D."/>
            <person name="Daum C."/>
            <person name="Ezra D."/>
            <person name="Gonzalez J."/>
            <person name="Henrissat B."/>
            <person name="Kuo A."/>
            <person name="Liang C."/>
            <person name="Lipzen A."/>
            <person name="Lutzoni F."/>
            <person name="Magnuson J."/>
            <person name="Mondo S."/>
            <person name="Nolan M."/>
            <person name="Ohm R."/>
            <person name="Pangilinan J."/>
            <person name="Park H.-J."/>
            <person name="Ramirez L."/>
            <person name="Alfaro M."/>
            <person name="Sun H."/>
            <person name="Tritt A."/>
            <person name="Yoshinaga Y."/>
            <person name="Zwiers L.-H."/>
            <person name="Turgeon B."/>
            <person name="Goodwin S."/>
            <person name="Spatafora J."/>
            <person name="Crous P."/>
            <person name="Grigoriev I."/>
        </authorList>
    </citation>
    <scope>NUCLEOTIDE SEQUENCE</scope>
    <source>
        <strain evidence="2">CBS 133067</strain>
    </source>
</reference>
<comment type="caution">
    <text evidence="2">The sequence shown here is derived from an EMBL/GenBank/DDBJ whole genome shotgun (WGS) entry which is preliminary data.</text>
</comment>
<keyword evidence="3" id="KW-1185">Reference proteome</keyword>
<dbReference type="OrthoDB" id="5428890at2759"/>
<proteinExistence type="predicted"/>
<evidence type="ECO:0000313" key="3">
    <source>
        <dbReference type="Proteomes" id="UP000799772"/>
    </source>
</evidence>
<sequence length="387" mass="44401">MASITENDLKEICQILWSWDFCIGCLQKTVCQVKACPNERMRRLSRYFDYGRIIFDVYAAETPPAKLRKLRNLVLKAIGFIRSSPSSIRAEFLQRLANSREGADEDVEELDRALMMAIKLMFMTNCGHDNQKMEVLESGLFMRSWRGEFGLDNYIVDSFPKTDHPSLNEKNSNKADIIKAALQAKKLKKHANLSFSPTDDIRNHLRLDHQTGVVQIFHYTSFLKEQLRITQHMRSETEAHIVEYMKAGALPRQLVLEVLDSIQKVLFPINDDQSYALLVSMTSSKGGSFDPDCIRFESEEFRSAEESDVAYYYFGARLMELYQESENPRPRGLVAEWLERRSGARYAMLATLIGVFIAILLGLAGLVVSSYQTYIAYQQWKHAISKS</sequence>
<dbReference type="Proteomes" id="UP000799772">
    <property type="component" value="Unassembled WGS sequence"/>
</dbReference>
<evidence type="ECO:0000313" key="2">
    <source>
        <dbReference type="EMBL" id="KAF2099133.1"/>
    </source>
</evidence>
<dbReference type="AlphaFoldDB" id="A0A9P4M6D4"/>
<organism evidence="2 3">
    <name type="scientific">Rhizodiscina lignyota</name>
    <dbReference type="NCBI Taxonomy" id="1504668"/>
    <lineage>
        <taxon>Eukaryota</taxon>
        <taxon>Fungi</taxon>
        <taxon>Dikarya</taxon>
        <taxon>Ascomycota</taxon>
        <taxon>Pezizomycotina</taxon>
        <taxon>Dothideomycetes</taxon>
        <taxon>Pleosporomycetidae</taxon>
        <taxon>Aulographales</taxon>
        <taxon>Rhizodiscinaceae</taxon>
        <taxon>Rhizodiscina</taxon>
    </lineage>
</organism>
<keyword evidence="1" id="KW-0812">Transmembrane</keyword>
<protein>
    <submittedName>
        <fullName evidence="2">Uncharacterized protein</fullName>
    </submittedName>
</protein>
<name>A0A9P4M6D4_9PEZI</name>
<dbReference type="EMBL" id="ML978126">
    <property type="protein sequence ID" value="KAF2099133.1"/>
    <property type="molecule type" value="Genomic_DNA"/>
</dbReference>
<keyword evidence="1" id="KW-0472">Membrane</keyword>
<evidence type="ECO:0000256" key="1">
    <source>
        <dbReference type="SAM" id="Phobius"/>
    </source>
</evidence>
<accession>A0A9P4M6D4</accession>